<dbReference type="AlphaFoldDB" id="W7T5C8"/>
<reference evidence="6 7" key="1">
    <citation type="journal article" date="2014" name="Mol. Plant">
        <title>Chromosome Scale Genome Assembly and Transcriptome Profiling of Nannochloropsis gaditana in Nitrogen Depletion.</title>
        <authorList>
            <person name="Corteggiani Carpinelli E."/>
            <person name="Telatin A."/>
            <person name="Vitulo N."/>
            <person name="Forcato C."/>
            <person name="D'Angelo M."/>
            <person name="Schiavon R."/>
            <person name="Vezzi A."/>
            <person name="Giacometti G.M."/>
            <person name="Morosinotto T."/>
            <person name="Valle G."/>
        </authorList>
    </citation>
    <scope>NUCLEOTIDE SEQUENCE [LARGE SCALE GENOMIC DNA]</scope>
    <source>
        <strain evidence="6 7">B-31</strain>
    </source>
</reference>
<dbReference type="InterPro" id="IPR000792">
    <property type="entry name" value="Tscrpt_reg_LuxR_C"/>
</dbReference>
<keyword evidence="2" id="KW-0238">DNA-binding</keyword>
<dbReference type="PANTHER" id="PTHR44688">
    <property type="entry name" value="DNA-BINDING TRANSCRIPTIONAL ACTIVATOR DEVR_DOSR"/>
    <property type="match status" value="1"/>
</dbReference>
<dbReference type="EMBL" id="AZIL01002366">
    <property type="protein sequence ID" value="EWM21742.1"/>
    <property type="molecule type" value="Genomic_DNA"/>
</dbReference>
<feature type="region of interest" description="Disordered" evidence="4">
    <location>
        <begin position="154"/>
        <end position="182"/>
    </location>
</feature>
<dbReference type="GO" id="GO:0003677">
    <property type="term" value="F:DNA binding"/>
    <property type="evidence" value="ECO:0007669"/>
    <property type="project" value="UniProtKB-KW"/>
</dbReference>
<keyword evidence="7" id="KW-1185">Reference proteome</keyword>
<name>W7T5C8_9STRA</name>
<evidence type="ECO:0000313" key="7">
    <source>
        <dbReference type="Proteomes" id="UP000019335"/>
    </source>
</evidence>
<sequence>MPSSVQICGRVIPCTAFLPYLLLLLLFPTHCFSFVISLRLCPPSCTKTCLHAGLTWRADEIYHSQPDFPVLFLATRNESYARDIEGYFSSQGYFVRSCRTLTRLAKMVQSTRPEGILISDHLSTSHIQGFLTSLKRLPDLWLIPVLIICDSTPTPSPAPSKPIQEGTVRSEEGGELEDSNDRSRRLAMLELGARAVFPPDRATYPSIQATFTGAAHTRQRVEDLVNTLQGAVLHYAQHQRRLLPSTVTLEGPPPSFSPTEQAVLNLLCRGMTDAQIAYSLGCSSAAVGNAVRSLLEKLEMDLRGELIRVALDNDLVTE</sequence>
<evidence type="ECO:0000313" key="6">
    <source>
        <dbReference type="EMBL" id="EWM21742.1"/>
    </source>
</evidence>
<dbReference type="OrthoDB" id="204659at2759"/>
<evidence type="ECO:0000256" key="4">
    <source>
        <dbReference type="SAM" id="MobiDB-lite"/>
    </source>
</evidence>
<dbReference type="InterPro" id="IPR016032">
    <property type="entry name" value="Sig_transdc_resp-reg_C-effctor"/>
</dbReference>
<evidence type="ECO:0000259" key="5">
    <source>
        <dbReference type="PROSITE" id="PS50043"/>
    </source>
</evidence>
<dbReference type="GO" id="GO:0006355">
    <property type="term" value="P:regulation of DNA-templated transcription"/>
    <property type="evidence" value="ECO:0007669"/>
    <property type="project" value="InterPro"/>
</dbReference>
<dbReference type="InterPro" id="IPR036388">
    <property type="entry name" value="WH-like_DNA-bd_sf"/>
</dbReference>
<dbReference type="Pfam" id="PF00196">
    <property type="entry name" value="GerE"/>
    <property type="match status" value="1"/>
</dbReference>
<evidence type="ECO:0000256" key="2">
    <source>
        <dbReference type="ARBA" id="ARBA00023125"/>
    </source>
</evidence>
<accession>W7T5C8</accession>
<dbReference type="Gene3D" id="1.10.10.10">
    <property type="entry name" value="Winged helix-like DNA-binding domain superfamily/Winged helix DNA-binding domain"/>
    <property type="match status" value="1"/>
</dbReference>
<dbReference type="PANTHER" id="PTHR44688:SF16">
    <property type="entry name" value="DNA-BINDING TRANSCRIPTIONAL ACTIVATOR DEVR_DOSR"/>
    <property type="match status" value="1"/>
</dbReference>
<evidence type="ECO:0000256" key="1">
    <source>
        <dbReference type="ARBA" id="ARBA00023015"/>
    </source>
</evidence>
<gene>
    <name evidence="6" type="ORF">Naga_100303g9</name>
</gene>
<comment type="caution">
    <text evidence="6">The sequence shown here is derived from an EMBL/GenBank/DDBJ whole genome shotgun (WGS) entry which is preliminary data.</text>
</comment>
<feature type="domain" description="HTH luxR-type" evidence="5">
    <location>
        <begin position="249"/>
        <end position="314"/>
    </location>
</feature>
<dbReference type="SUPFAM" id="SSF46894">
    <property type="entry name" value="C-terminal effector domain of the bipartite response regulators"/>
    <property type="match status" value="1"/>
</dbReference>
<protein>
    <submittedName>
        <fullName evidence="6">Two component transcriptional family</fullName>
    </submittedName>
</protein>
<organism evidence="6 7">
    <name type="scientific">Nannochloropsis gaditana</name>
    <dbReference type="NCBI Taxonomy" id="72520"/>
    <lineage>
        <taxon>Eukaryota</taxon>
        <taxon>Sar</taxon>
        <taxon>Stramenopiles</taxon>
        <taxon>Ochrophyta</taxon>
        <taxon>Eustigmatophyceae</taxon>
        <taxon>Eustigmatales</taxon>
        <taxon>Monodopsidaceae</taxon>
        <taxon>Nannochloropsis</taxon>
    </lineage>
</organism>
<dbReference type="Proteomes" id="UP000019335">
    <property type="component" value="Unassembled WGS sequence"/>
</dbReference>
<proteinExistence type="predicted"/>
<evidence type="ECO:0000256" key="3">
    <source>
        <dbReference type="ARBA" id="ARBA00023163"/>
    </source>
</evidence>
<dbReference type="CDD" id="cd06170">
    <property type="entry name" value="LuxR_C_like"/>
    <property type="match status" value="1"/>
</dbReference>
<keyword evidence="1" id="KW-0805">Transcription regulation</keyword>
<dbReference type="SMART" id="SM00421">
    <property type="entry name" value="HTH_LUXR"/>
    <property type="match status" value="1"/>
</dbReference>
<dbReference type="PROSITE" id="PS50043">
    <property type="entry name" value="HTH_LUXR_2"/>
    <property type="match status" value="1"/>
</dbReference>
<keyword evidence="3" id="KW-0804">Transcription</keyword>